<dbReference type="EMBL" id="JAULSU010000007">
    <property type="protein sequence ID" value="KAK0611973.1"/>
    <property type="molecule type" value="Genomic_DNA"/>
</dbReference>
<protein>
    <submittedName>
        <fullName evidence="2">Uncharacterized protein</fullName>
    </submittedName>
</protein>
<proteinExistence type="predicted"/>
<comment type="caution">
    <text evidence="2">The sequence shown here is derived from an EMBL/GenBank/DDBJ whole genome shotgun (WGS) entry which is preliminary data.</text>
</comment>
<dbReference type="AlphaFoldDB" id="A0AA39U3Z9"/>
<sequence>MEFAMDLDMNPRKRFLEEDLALDGALHLAKKTRQDADAFALESQPSTPSEAPSTPALTNEDSEMQESGRSPSPAPSTPGSLNQARRYQRYLRQGYPMSWLINNLN</sequence>
<evidence type="ECO:0000313" key="3">
    <source>
        <dbReference type="Proteomes" id="UP001175000"/>
    </source>
</evidence>
<reference evidence="2" key="1">
    <citation type="submission" date="2023-06" db="EMBL/GenBank/DDBJ databases">
        <title>Genome-scale phylogeny and comparative genomics of the fungal order Sordariales.</title>
        <authorList>
            <consortium name="Lawrence Berkeley National Laboratory"/>
            <person name="Hensen N."/>
            <person name="Bonometti L."/>
            <person name="Westerberg I."/>
            <person name="Brannstrom I.O."/>
            <person name="Guillou S."/>
            <person name="Cros-Aarteil S."/>
            <person name="Calhoun S."/>
            <person name="Haridas S."/>
            <person name="Kuo A."/>
            <person name="Mondo S."/>
            <person name="Pangilinan J."/>
            <person name="Riley R."/>
            <person name="Labutti K."/>
            <person name="Andreopoulos B."/>
            <person name="Lipzen A."/>
            <person name="Chen C."/>
            <person name="Yanf M."/>
            <person name="Daum C."/>
            <person name="Ng V."/>
            <person name="Clum A."/>
            <person name="Steindorff A."/>
            <person name="Ohm R."/>
            <person name="Martin F."/>
            <person name="Silar P."/>
            <person name="Natvig D."/>
            <person name="Lalanne C."/>
            <person name="Gautier V."/>
            <person name="Ament-Velasquez S.L."/>
            <person name="Kruys A."/>
            <person name="Hutchinson M.I."/>
            <person name="Powell A.J."/>
            <person name="Barry K."/>
            <person name="Miller A.N."/>
            <person name="Grigoriev I.V."/>
            <person name="Debuchy R."/>
            <person name="Gladieux P."/>
            <person name="Thoren M.H."/>
            <person name="Johannesson H."/>
        </authorList>
    </citation>
    <scope>NUCLEOTIDE SEQUENCE</scope>
    <source>
        <strain evidence="2">CBS 606.72</strain>
    </source>
</reference>
<evidence type="ECO:0000256" key="1">
    <source>
        <dbReference type="SAM" id="MobiDB-lite"/>
    </source>
</evidence>
<dbReference type="Proteomes" id="UP001175000">
    <property type="component" value="Unassembled WGS sequence"/>
</dbReference>
<feature type="region of interest" description="Disordered" evidence="1">
    <location>
        <begin position="36"/>
        <end position="87"/>
    </location>
</feature>
<name>A0AA39U3Z9_9PEZI</name>
<feature type="compositionally biased region" description="Low complexity" evidence="1">
    <location>
        <begin position="42"/>
        <end position="56"/>
    </location>
</feature>
<accession>A0AA39U3Z9</accession>
<evidence type="ECO:0000313" key="2">
    <source>
        <dbReference type="EMBL" id="KAK0611973.1"/>
    </source>
</evidence>
<organism evidence="2 3">
    <name type="scientific">Immersiella caudata</name>
    <dbReference type="NCBI Taxonomy" id="314043"/>
    <lineage>
        <taxon>Eukaryota</taxon>
        <taxon>Fungi</taxon>
        <taxon>Dikarya</taxon>
        <taxon>Ascomycota</taxon>
        <taxon>Pezizomycotina</taxon>
        <taxon>Sordariomycetes</taxon>
        <taxon>Sordariomycetidae</taxon>
        <taxon>Sordariales</taxon>
        <taxon>Lasiosphaeriaceae</taxon>
        <taxon>Immersiella</taxon>
    </lineage>
</organism>
<gene>
    <name evidence="2" type="ORF">B0T14DRAFT_339132</name>
</gene>
<keyword evidence="3" id="KW-1185">Reference proteome</keyword>